<feature type="compositionally biased region" description="Polar residues" evidence="1">
    <location>
        <begin position="103"/>
        <end position="116"/>
    </location>
</feature>
<feature type="compositionally biased region" description="Basic residues" evidence="1">
    <location>
        <begin position="701"/>
        <end position="714"/>
    </location>
</feature>
<feature type="region of interest" description="Disordered" evidence="1">
    <location>
        <begin position="1565"/>
        <end position="1605"/>
    </location>
</feature>
<feature type="compositionally biased region" description="Basic and acidic residues" evidence="1">
    <location>
        <begin position="2023"/>
        <end position="2034"/>
    </location>
</feature>
<feature type="compositionally biased region" description="Polar residues" evidence="1">
    <location>
        <begin position="2130"/>
        <end position="2141"/>
    </location>
</feature>
<dbReference type="OrthoDB" id="10333345at2759"/>
<evidence type="ECO:0000256" key="1">
    <source>
        <dbReference type="SAM" id="MobiDB-lite"/>
    </source>
</evidence>
<feature type="compositionally biased region" description="Polar residues" evidence="1">
    <location>
        <begin position="664"/>
        <end position="680"/>
    </location>
</feature>
<feature type="compositionally biased region" description="Polar residues" evidence="1">
    <location>
        <begin position="844"/>
        <end position="861"/>
    </location>
</feature>
<feature type="compositionally biased region" description="Basic residues" evidence="1">
    <location>
        <begin position="1523"/>
        <end position="1553"/>
    </location>
</feature>
<gene>
    <name evidence="3 4" type="primary">LOC129924004</name>
</gene>
<feature type="region of interest" description="Disordered" evidence="1">
    <location>
        <begin position="172"/>
        <end position="266"/>
    </location>
</feature>
<feature type="region of interest" description="Disordered" evidence="1">
    <location>
        <begin position="1497"/>
        <end position="1553"/>
    </location>
</feature>
<feature type="compositionally biased region" description="Polar residues" evidence="1">
    <location>
        <begin position="487"/>
        <end position="498"/>
    </location>
</feature>
<dbReference type="OMA" id="PIRPCRM"/>
<name>A0A9W2ZF36_BIOGL</name>
<feature type="region of interest" description="Disordered" evidence="1">
    <location>
        <begin position="1023"/>
        <end position="1091"/>
    </location>
</feature>
<sequence length="2479" mass="277472">MRTTRGSMKVKATKKTAKSEIKSQKLKAPKRNERTPESGLYNKEIILLRKSKSAPNPKNETQKIKMLSSARKVTAKQLADLISNDQILLPIRKHSSAIHQPKDQLTQSSRDATQSLVEKLDRNSRKSVQVKRLREKQVHSRVQEQQKTVHTHESSQTQQLITITERAQQKSLVSTTTPKISSSSAKRTAKQYPRSISGERVTNTSKPFINKTRKSKSVSPKRETCSVDRQNISDKSGSRALNATRTRGTTQDSLTSRNIGISEKRREHISKGYQKNSIDQPQHLTPTLLENVHSKKRALSPDTSQSFKETKKRKTSLPFSQPKKRMPSEDTPGMSLRSLKSESENKHTTTPNHKLAKPNSTPVPKSALKQTSKSQDRNEIGENLNTTVESSSKRKYETNYHNLSPPKGRNSLIRFCKDANLSSSIVKQNKSNKIRKFNQPVSDAFIKSSAFMSKTEGATALPHPVFRKHSRKLFSKLPRKIAPMKHSSCNLSSHTPVTTPIIHNRRKNTPSSKSSLHVSRTTSPSDNQQKLRPILNSQTPNSKSDILNLISDLRTLSTQLKSASKKSKLSQENSPNKIHTLNEMKATEKHFSNRKSLGNDGQETESHGQSTGQLKKSIQKQPLLRNSVNSPAHNSKGMFTAVQNQTDKSTKRKDERRSTTTTTFLSPNTFTRSSRMYTSDNVRRPNGAIKAKTRLIIGGKFGRKKTKRSLKGSHQKSGDQKFTSKRCHNSTSDNESEDRLFNSKKSRSRRDFVRLKTANKFLLVHRGKLGNSMRSGKTIQLTSTPDAKLTSQSLETETLTRSRQIGNRKVRTPNLQETSRDFKNQMSPPSHQSKKQYSSSVKSGNNLIRQSARATKSSSMPISAEVSTRATRSRSTSMPTSAKVFTKATRSKSTSIPTSAKVFTKATRSRSTSIQISYKVSRSATRSKSTSIPTSVNVFTKATRSRSTSIPISDKVSRSATRSKSTSNQTRASIKATRSKSTSNQTRASIKATRSKSTSTLPSANAIPHIDVETIKYNIMSTSKSKKRLSHEGGSKNDRTAPPSSSRQRTSSSQCSIKASRKKLARPAPNLKDRPKVQTDRPSRLFQRLSFEPVSSSDTKTFSSLTKTMSTKSQAKSIDNLSVRESTKAAKAQGCRKSLFNSSKTNNSMKNIIQSNSKRKGLQTIISPSLKKSFKHKHVQVSLIPSLINIQRLVTKMSNSIAVRTRVRDELNKTKREICSFTDIISIEDLLSFANDSNFEPGYYLPLDDNYSESETVHELQLKSGKIVCMVDKKLSYSPSRIKRHNRAINIDKTRQQELSPTKNAKSSFEIEVGTLKNSSPELVSDTHEDGSNIDAIITEHDDDEEYVDESDSEIIFRLRKPSLHIHDPPNSSFACLGSTEVKRDTVKPIIDSISSSSFSTFGKSGNNLGVEKNNLKSTDPLTDNAKSVNEIDEILSPGREVQGWLSTEEASTSKVDLIVPTQSNYNETKKGSKGNQNQEQNTLLASSIKTVEFKSQGNESFISKPHNNSNTNKSPFSSKSSKGPKIKPISKPKKQKKVLRKKKHNPVIKVHRVKKQELSFMFNSSIDKSDTDSDDEQEDDETSEDKNSKATGSRSDDPVQAIDMSDIVDESDIFLLSTSNAKDGAKAQKASDEVRPKVESIKRSMNSLPTSEHESTKLIGQEEIKSQSISPNKSVGHKNTPGNIGFLLREADRKHSKTENNRKNLRLSHETLDLSKLKRDTRRSSKKGESEIITNQVRQSPRKRSSSDHKETGLLESLPTADFFTNPASRKTFSAQSQSTALQSASTSVSINSHVSQTRLQTETLKKSKSLTDLNLLTNDFAKEISLRPRRSSALKKSHVVESERFLSQTQQSPLKKHPKKASTTPSMLKATPENFPKQADTTSPIGLSSRNPLHLTNSQKVPEMTSPKSLRMTRSSRNQVHAYLLNNSTEKPGRKTQTLHDQNNKSTIRFKTKDFQRQLLQTDKTIQSNRYLIKTQKAERSIKGAKNEIFKAVVESLENTNYPKQKVLKSEKSGDIIYKIMNKDSEQSEETKTGNGRKSSPRKQNKRKRVPLVLSQQNYFHIKGYRKGRYILRARRRRSAADSPHSNDTFSKVMRTCDVPNEIPDKSSTPAHFKERKQSSAESEENTKTPATANKNKSVLFSKKLDSGQKRITRQIFVRESPSNPNKHSKPRNVETLGLSDDLTSFGTSALNKTDKTDSKKTNYTSTGKAKSISDFIQLKNLKVSTRRKDKSSTAQSQKLHPSIKPEGSKSELHSTPINTYRRASGLTRTERSDHTHFQPDQTFDDIDFGEERVSESITGSLRNAKNKVPMFVITEPTPVRRRGLSSLANPTRARVNRVPVSRLYSFSNAGSDSDDNEIQGYFSSSDRVDTFSYSGERSSNCSGLWTPTSDLGRRALRVLDRRDVLTSPLKQKMDSSALSSPINSLGNYTQFDFEEIIDDFTNSFSYKDSLAGEEQPKAALKNVRFKFNPSDSCIIL</sequence>
<reference evidence="3 4" key="1">
    <citation type="submission" date="2025-04" db="UniProtKB">
        <authorList>
            <consortium name="RefSeq"/>
        </authorList>
    </citation>
    <scope>IDENTIFICATION</scope>
</reference>
<feature type="compositionally biased region" description="Basic and acidic residues" evidence="1">
    <location>
        <begin position="648"/>
        <end position="658"/>
    </location>
</feature>
<dbReference type="RefSeq" id="XP_055873570.1">
    <property type="nucleotide sequence ID" value="XM_056017595.1"/>
</dbReference>
<keyword evidence="2" id="KW-1185">Reference proteome</keyword>
<feature type="compositionally biased region" description="Polar residues" evidence="1">
    <location>
        <begin position="1416"/>
        <end position="1425"/>
    </location>
</feature>
<feature type="compositionally biased region" description="Acidic residues" evidence="1">
    <location>
        <begin position="1573"/>
        <end position="1584"/>
    </location>
</feature>
<feature type="compositionally biased region" description="Basic and acidic residues" evidence="1">
    <location>
        <begin position="1624"/>
        <end position="1643"/>
    </location>
</feature>
<feature type="compositionally biased region" description="Polar residues" evidence="1">
    <location>
        <begin position="172"/>
        <end position="186"/>
    </location>
</feature>
<feature type="compositionally biased region" description="Polar residues" evidence="1">
    <location>
        <begin position="227"/>
        <end position="259"/>
    </location>
</feature>
<feature type="compositionally biased region" description="Basic and acidic residues" evidence="1">
    <location>
        <begin position="2271"/>
        <end position="2280"/>
    </location>
</feature>
<dbReference type="RefSeq" id="XP_055873563.1">
    <property type="nucleotide sequence ID" value="XM_056017588.1"/>
</dbReference>
<feature type="compositionally biased region" description="Basic and acidic residues" evidence="1">
    <location>
        <begin position="1652"/>
        <end position="1666"/>
    </location>
</feature>
<feature type="compositionally biased region" description="Polar residues" evidence="1">
    <location>
        <begin position="509"/>
        <end position="543"/>
    </location>
</feature>
<feature type="compositionally biased region" description="Polar residues" evidence="1">
    <location>
        <begin position="773"/>
        <end position="785"/>
    </location>
</feature>
<feature type="compositionally biased region" description="Polar residues" evidence="1">
    <location>
        <begin position="941"/>
        <end position="951"/>
    </location>
</feature>
<feature type="compositionally biased region" description="Low complexity" evidence="1">
    <location>
        <begin position="1508"/>
        <end position="1522"/>
    </location>
</feature>
<feature type="compositionally biased region" description="Low complexity" evidence="1">
    <location>
        <begin position="789"/>
        <end position="799"/>
    </location>
</feature>
<feature type="compositionally biased region" description="Polar residues" evidence="1">
    <location>
        <begin position="2184"/>
        <end position="2193"/>
    </location>
</feature>
<feature type="region of interest" description="Disordered" evidence="1">
    <location>
        <begin position="1"/>
        <end position="40"/>
    </location>
</feature>
<protein>
    <submittedName>
        <fullName evidence="3 4">Uncharacterized protein LOC129924004</fullName>
    </submittedName>
</protein>
<evidence type="ECO:0000313" key="3">
    <source>
        <dbReference type="RefSeq" id="XP_055873563.1"/>
    </source>
</evidence>
<evidence type="ECO:0000313" key="2">
    <source>
        <dbReference type="Proteomes" id="UP001165740"/>
    </source>
</evidence>
<feature type="region of interest" description="Disordered" evidence="1">
    <location>
        <begin position="2023"/>
        <end position="2055"/>
    </location>
</feature>
<dbReference type="Proteomes" id="UP001165740">
    <property type="component" value="Chromosome 1"/>
</dbReference>
<feature type="region of interest" description="Disordered" evidence="1">
    <location>
        <begin position="773"/>
        <end position="893"/>
    </location>
</feature>
<feature type="compositionally biased region" description="Polar residues" evidence="1">
    <location>
        <begin position="1881"/>
        <end position="1915"/>
    </location>
</feature>
<feature type="region of interest" description="Disordered" evidence="1">
    <location>
        <begin position="485"/>
        <end position="543"/>
    </location>
</feature>
<feature type="compositionally biased region" description="Low complexity" evidence="1">
    <location>
        <begin position="827"/>
        <end position="843"/>
    </location>
</feature>
<feature type="region of interest" description="Disordered" evidence="1">
    <location>
        <begin position="291"/>
        <end position="405"/>
    </location>
</feature>
<feature type="region of interest" description="Disordered" evidence="1">
    <location>
        <begin position="590"/>
        <end position="746"/>
    </location>
</feature>
<organism evidence="2 3">
    <name type="scientific">Biomphalaria glabrata</name>
    <name type="common">Bloodfluke planorb</name>
    <name type="synonym">Freshwater snail</name>
    <dbReference type="NCBI Taxonomy" id="6526"/>
    <lineage>
        <taxon>Eukaryota</taxon>
        <taxon>Metazoa</taxon>
        <taxon>Spiralia</taxon>
        <taxon>Lophotrochozoa</taxon>
        <taxon>Mollusca</taxon>
        <taxon>Gastropoda</taxon>
        <taxon>Heterobranchia</taxon>
        <taxon>Euthyneura</taxon>
        <taxon>Panpulmonata</taxon>
        <taxon>Hygrophila</taxon>
        <taxon>Lymnaeoidea</taxon>
        <taxon>Planorbidae</taxon>
        <taxon>Biomphalaria</taxon>
    </lineage>
</organism>
<feature type="region of interest" description="Disordered" evidence="1">
    <location>
        <begin position="941"/>
        <end position="1004"/>
    </location>
</feature>
<feature type="region of interest" description="Disordered" evidence="1">
    <location>
        <begin position="98"/>
        <end position="126"/>
    </location>
</feature>
<feature type="compositionally biased region" description="Low complexity" evidence="1">
    <location>
        <begin position="863"/>
        <end position="882"/>
    </location>
</feature>
<feature type="region of interest" description="Disordered" evidence="1">
    <location>
        <begin position="1404"/>
        <end position="1425"/>
    </location>
</feature>
<feature type="compositionally biased region" description="Polar residues" evidence="1">
    <location>
        <begin position="594"/>
        <end position="633"/>
    </location>
</feature>
<proteinExistence type="predicted"/>
<feature type="compositionally biased region" description="Basic and acidic residues" evidence="1">
    <location>
        <begin position="1690"/>
        <end position="1731"/>
    </location>
</feature>
<feature type="compositionally biased region" description="Basic and acidic residues" evidence="1">
    <location>
        <begin position="1030"/>
        <end position="1039"/>
    </location>
</feature>
<feature type="compositionally biased region" description="Basic and acidic residues" evidence="1">
    <location>
        <begin position="1071"/>
        <end position="1083"/>
    </location>
</feature>
<feature type="region of interest" description="Disordered" evidence="1">
    <location>
        <begin position="2101"/>
        <end position="2211"/>
    </location>
</feature>
<evidence type="ECO:0000313" key="4">
    <source>
        <dbReference type="RefSeq" id="XP_055873570.1"/>
    </source>
</evidence>
<feature type="region of interest" description="Disordered" evidence="1">
    <location>
        <begin position="2226"/>
        <end position="2286"/>
    </location>
</feature>
<feature type="compositionally biased region" description="Basic residues" evidence="1">
    <location>
        <begin position="2041"/>
        <end position="2052"/>
    </location>
</feature>
<feature type="compositionally biased region" description="Polar residues" evidence="1">
    <location>
        <begin position="979"/>
        <end position="988"/>
    </location>
</feature>
<feature type="compositionally biased region" description="Polar residues" evidence="1">
    <location>
        <begin position="348"/>
        <end position="373"/>
    </location>
</feature>
<feature type="compositionally biased region" description="Low complexity" evidence="1">
    <location>
        <begin position="1044"/>
        <end position="1056"/>
    </location>
</feature>
<feature type="region of interest" description="Disordered" evidence="1">
    <location>
        <begin position="1621"/>
        <end position="1762"/>
    </location>
</feature>
<feature type="region of interest" description="Disordered" evidence="1">
    <location>
        <begin position="1837"/>
        <end position="1915"/>
    </location>
</feature>
<feature type="compositionally biased region" description="Polar residues" evidence="1">
    <location>
        <begin position="958"/>
        <end position="972"/>
    </location>
</feature>
<accession>A0A9W2ZF36</accession>
<dbReference type="GeneID" id="129924004"/>